<gene>
    <name evidence="1" type="ORF">RPERSI_LOCUS11027</name>
</gene>
<dbReference type="EMBL" id="CAJVQC010022374">
    <property type="protein sequence ID" value="CAG8717619.1"/>
    <property type="molecule type" value="Genomic_DNA"/>
</dbReference>
<proteinExistence type="predicted"/>
<sequence>FIFIITDDFLIIDRAIKHISVPPATVKVQNSAELEPFMKESDFIRKYLEYEAPDSDFICLENNVRIW</sequence>
<reference evidence="1" key="1">
    <citation type="submission" date="2021-06" db="EMBL/GenBank/DDBJ databases">
        <authorList>
            <person name="Kallberg Y."/>
            <person name="Tangrot J."/>
            <person name="Rosling A."/>
        </authorList>
    </citation>
    <scope>NUCLEOTIDE SEQUENCE</scope>
    <source>
        <strain evidence="1">MA461A</strain>
    </source>
</reference>
<name>A0ACA9PRG3_9GLOM</name>
<evidence type="ECO:0000313" key="1">
    <source>
        <dbReference type="EMBL" id="CAG8717619.1"/>
    </source>
</evidence>
<organism evidence="1 2">
    <name type="scientific">Racocetra persica</name>
    <dbReference type="NCBI Taxonomy" id="160502"/>
    <lineage>
        <taxon>Eukaryota</taxon>
        <taxon>Fungi</taxon>
        <taxon>Fungi incertae sedis</taxon>
        <taxon>Mucoromycota</taxon>
        <taxon>Glomeromycotina</taxon>
        <taxon>Glomeromycetes</taxon>
        <taxon>Diversisporales</taxon>
        <taxon>Gigasporaceae</taxon>
        <taxon>Racocetra</taxon>
    </lineage>
</organism>
<dbReference type="Proteomes" id="UP000789920">
    <property type="component" value="Unassembled WGS sequence"/>
</dbReference>
<protein>
    <submittedName>
        <fullName evidence="1">429_t:CDS:1</fullName>
    </submittedName>
</protein>
<comment type="caution">
    <text evidence="1">The sequence shown here is derived from an EMBL/GenBank/DDBJ whole genome shotgun (WGS) entry which is preliminary data.</text>
</comment>
<accession>A0ACA9PRG3</accession>
<feature type="non-terminal residue" evidence="1">
    <location>
        <position position="1"/>
    </location>
</feature>
<evidence type="ECO:0000313" key="2">
    <source>
        <dbReference type="Proteomes" id="UP000789920"/>
    </source>
</evidence>
<keyword evidence="2" id="KW-1185">Reference proteome</keyword>